<protein>
    <submittedName>
        <fullName evidence="1">M56 family metallopeptidase</fullName>
    </submittedName>
</protein>
<reference evidence="1" key="1">
    <citation type="submission" date="2021-06" db="EMBL/GenBank/DDBJ databases">
        <authorList>
            <person name="Ellington A.J."/>
            <person name="Bryan N.C."/>
            <person name="Christner B.C."/>
            <person name="Reisch C.R."/>
        </authorList>
    </citation>
    <scope>NUCLEOTIDE SEQUENCE</scope>
    <source>
        <strain evidence="1">L6-1</strain>
    </source>
</reference>
<gene>
    <name evidence="1" type="ORF">KM842_09035</name>
</gene>
<organism evidence="1 2">
    <name type="scientific">Curtobacterium aetherium</name>
    <dbReference type="NCBI Taxonomy" id="2841594"/>
    <lineage>
        <taxon>Bacteria</taxon>
        <taxon>Bacillati</taxon>
        <taxon>Actinomycetota</taxon>
        <taxon>Actinomycetes</taxon>
        <taxon>Micrococcales</taxon>
        <taxon>Microbacteriaceae</taxon>
        <taxon>Curtobacterium</taxon>
    </lineage>
</organism>
<sequence length="245" mass="25168">MVVAGACLVVLALAVVVLAPRVLTRAGWTIAHPRTAIAAWQAAVVVGVASFVVGTALVVLADRPLRDPFGIDDSPSHGLNVGIAVLAVVAFAVAVRVRPGPEHEAVREAIRTGAAPHREVDGTLVAVLEADTALACAVPGRTGGVLVSTGLADRLRADELGAVVAHERAHLRQHHAAVVGFAESVERAVPWVPGARAMARSTRVLVEFAADDAAARRVGRDALRRAVLVADATGALGAVRASRLG</sequence>
<keyword evidence="2" id="KW-1185">Reference proteome</keyword>
<dbReference type="EMBL" id="CP076544">
    <property type="protein sequence ID" value="QWS32444.1"/>
    <property type="molecule type" value="Genomic_DNA"/>
</dbReference>
<dbReference type="Proteomes" id="UP000681794">
    <property type="component" value="Chromosome"/>
</dbReference>
<evidence type="ECO:0000313" key="2">
    <source>
        <dbReference type="Proteomes" id="UP000681794"/>
    </source>
</evidence>
<accession>A0ACD1E0R3</accession>
<evidence type="ECO:0000313" key="1">
    <source>
        <dbReference type="EMBL" id="QWS32444.1"/>
    </source>
</evidence>
<name>A0ACD1E0R3_9MICO</name>
<proteinExistence type="predicted"/>